<evidence type="ECO:0000256" key="8">
    <source>
        <dbReference type="ARBA" id="ARBA00023277"/>
    </source>
</evidence>
<keyword evidence="2 9" id="KW-0479">Metal-binding</keyword>
<feature type="binding site" evidence="9">
    <location>
        <position position="248"/>
    </location>
    <ligand>
        <name>substrate</name>
    </ligand>
</feature>
<dbReference type="EC" id="2.7.1.15" evidence="9 10"/>
<keyword evidence="5 9" id="KW-0067">ATP-binding</keyword>
<dbReference type="PANTHER" id="PTHR10584:SF166">
    <property type="entry name" value="RIBOKINASE"/>
    <property type="match status" value="1"/>
</dbReference>
<dbReference type="GO" id="GO:2001059">
    <property type="term" value="P:D-tagatose 6-phosphate catabolic process"/>
    <property type="evidence" value="ECO:0007669"/>
    <property type="project" value="UniProtKB-UniPathway"/>
</dbReference>
<dbReference type="InterPro" id="IPR002139">
    <property type="entry name" value="Ribo/fructo_kinase"/>
</dbReference>
<organism evidence="13 14">
    <name type="scientific">Sulfobacillus acidophilus (strain ATCC 700253 / DSM 10332 / NAL)</name>
    <dbReference type="NCBI Taxonomy" id="679936"/>
    <lineage>
        <taxon>Bacteria</taxon>
        <taxon>Bacillati</taxon>
        <taxon>Bacillota</taxon>
        <taxon>Clostridia</taxon>
        <taxon>Eubacteriales</taxon>
        <taxon>Clostridiales Family XVII. Incertae Sedis</taxon>
        <taxon>Sulfobacillus</taxon>
    </lineage>
</organism>
<comment type="caution">
    <text evidence="9">Lacks conserved residue(s) required for the propagation of feature annotation.</text>
</comment>
<gene>
    <name evidence="9" type="primary">rbsK</name>
    <name evidence="13" type="ordered locus">Sulac_2809</name>
</gene>
<dbReference type="EMBL" id="CP003179">
    <property type="protein sequence ID" value="AEW06270.1"/>
    <property type="molecule type" value="Genomic_DNA"/>
</dbReference>
<evidence type="ECO:0000259" key="12">
    <source>
        <dbReference type="Pfam" id="PF00294"/>
    </source>
</evidence>
<keyword evidence="8 9" id="KW-0119">Carbohydrate metabolism</keyword>
<dbReference type="InterPro" id="IPR017583">
    <property type="entry name" value="Tagatose/fructose_Pkinase"/>
</dbReference>
<feature type="binding site" evidence="9">
    <location>
        <position position="242"/>
    </location>
    <ligand>
        <name>K(+)</name>
        <dbReference type="ChEBI" id="CHEBI:29103"/>
    </ligand>
</feature>
<feature type="binding site" evidence="9">
    <location>
        <position position="272"/>
    </location>
    <ligand>
        <name>ATP</name>
        <dbReference type="ChEBI" id="CHEBI:30616"/>
    </ligand>
</feature>
<evidence type="ECO:0000256" key="10">
    <source>
        <dbReference type="NCBIfam" id="TIGR02152"/>
    </source>
</evidence>
<dbReference type="InterPro" id="IPR011877">
    <property type="entry name" value="Ribokinase"/>
</dbReference>
<dbReference type="GO" id="GO:0005524">
    <property type="term" value="F:ATP binding"/>
    <property type="evidence" value="ECO:0007669"/>
    <property type="project" value="UniProtKB-UniRule"/>
</dbReference>
<dbReference type="Pfam" id="PF00294">
    <property type="entry name" value="PfkB"/>
    <property type="match status" value="1"/>
</dbReference>
<keyword evidence="11" id="KW-0423">Lactose metabolism</keyword>
<proteinExistence type="inferred from homology"/>
<feature type="binding site" evidence="9">
    <location>
        <position position="136"/>
    </location>
    <ligand>
        <name>substrate</name>
    </ligand>
</feature>
<dbReference type="GO" id="GO:0005988">
    <property type="term" value="P:lactose metabolic process"/>
    <property type="evidence" value="ECO:0007669"/>
    <property type="project" value="UniProtKB-KW"/>
</dbReference>
<keyword evidence="1 9" id="KW-0808">Transferase</keyword>
<comment type="similarity">
    <text evidence="11">Belongs to the carbohydrate kinase PfkB family. LacC subfamily.</text>
</comment>
<evidence type="ECO:0000313" key="13">
    <source>
        <dbReference type="EMBL" id="AEW06270.1"/>
    </source>
</evidence>
<evidence type="ECO:0000256" key="2">
    <source>
        <dbReference type="ARBA" id="ARBA00022723"/>
    </source>
</evidence>
<protein>
    <recommendedName>
        <fullName evidence="9 10">Ribokinase</fullName>
        <shortName evidence="9">RK</shortName>
        <ecNumber evidence="9 10">2.7.1.15</ecNumber>
    </recommendedName>
</protein>
<comment type="activity regulation">
    <text evidence="9">Activated by a monovalent cation that binds near, but not in, the active site. The most likely occupant of the site in vivo is potassium. Ion binding induces a conformational change that may alter substrate affinity.</text>
</comment>
<dbReference type="NCBIfam" id="TIGR02152">
    <property type="entry name" value="D_ribokin_bact"/>
    <property type="match status" value="1"/>
</dbReference>
<dbReference type="STRING" id="679936.Sulac_2809"/>
<dbReference type="GO" id="GO:0046872">
    <property type="term" value="F:metal ion binding"/>
    <property type="evidence" value="ECO:0007669"/>
    <property type="project" value="UniProtKB-KW"/>
</dbReference>
<feature type="active site" description="Proton acceptor" evidence="9">
    <location>
        <position position="248"/>
    </location>
</feature>
<evidence type="ECO:0000256" key="1">
    <source>
        <dbReference type="ARBA" id="ARBA00022679"/>
    </source>
</evidence>
<keyword evidence="9" id="KW-0963">Cytoplasm</keyword>
<evidence type="ECO:0000256" key="7">
    <source>
        <dbReference type="ARBA" id="ARBA00022958"/>
    </source>
</evidence>
<dbReference type="PATRIC" id="fig|679936.5.peg.2902"/>
<feature type="binding site" evidence="9">
    <location>
        <begin position="7"/>
        <end position="9"/>
    </location>
    <ligand>
        <name>substrate</name>
    </ligand>
</feature>
<evidence type="ECO:0000256" key="11">
    <source>
        <dbReference type="PIRNR" id="PIRNR000535"/>
    </source>
</evidence>
<feature type="binding site" evidence="9">
    <location>
        <begin position="247"/>
        <end position="248"/>
    </location>
    <ligand>
        <name>ATP</name>
        <dbReference type="ChEBI" id="CHEBI:30616"/>
    </ligand>
</feature>
<feature type="binding site" evidence="9">
    <location>
        <position position="281"/>
    </location>
    <ligand>
        <name>K(+)</name>
        <dbReference type="ChEBI" id="CHEBI:29103"/>
    </ligand>
</feature>
<dbReference type="HAMAP" id="MF_01987">
    <property type="entry name" value="Ribokinase"/>
    <property type="match status" value="1"/>
</dbReference>
<dbReference type="InterPro" id="IPR029056">
    <property type="entry name" value="Ribokinase-like"/>
</dbReference>
<dbReference type="Gene3D" id="3.40.1190.20">
    <property type="match status" value="1"/>
</dbReference>
<dbReference type="GO" id="GO:0004747">
    <property type="term" value="F:ribokinase activity"/>
    <property type="evidence" value="ECO:0007669"/>
    <property type="project" value="UniProtKB-UniRule"/>
</dbReference>
<feature type="binding site" evidence="9">
    <location>
        <position position="287"/>
    </location>
    <ligand>
        <name>K(+)</name>
        <dbReference type="ChEBI" id="CHEBI:29103"/>
    </ligand>
</feature>
<comment type="pathway">
    <text evidence="9">Carbohydrate metabolism; D-ribose degradation; D-ribose 5-phosphate from beta-D-ribopyranose: step 2/2.</text>
</comment>
<dbReference type="UniPathway" id="UPA00916">
    <property type="reaction ID" value="UER00889"/>
</dbReference>
<dbReference type="GO" id="GO:0009024">
    <property type="term" value="F:tagatose-6-phosphate kinase activity"/>
    <property type="evidence" value="ECO:0007669"/>
    <property type="project" value="UniProtKB-EC"/>
</dbReference>
<keyword evidence="7 9" id="KW-0630">Potassium</keyword>
<comment type="catalytic activity">
    <reaction evidence="11">
        <text>D-tagatofuranose 6-phosphate + ATP = D-tagatofuranose 1,6-bisphosphate + ADP + H(+)</text>
        <dbReference type="Rhea" id="RHEA:12420"/>
        <dbReference type="ChEBI" id="CHEBI:15378"/>
        <dbReference type="ChEBI" id="CHEBI:30616"/>
        <dbReference type="ChEBI" id="CHEBI:58694"/>
        <dbReference type="ChEBI" id="CHEBI:58695"/>
        <dbReference type="ChEBI" id="CHEBI:456216"/>
        <dbReference type="EC" id="2.7.1.144"/>
    </reaction>
</comment>
<comment type="subcellular location">
    <subcellularLocation>
        <location evidence="9">Cytoplasm</location>
    </subcellularLocation>
</comment>
<dbReference type="UniPathway" id="UPA00704">
    <property type="reaction ID" value="UER00715"/>
</dbReference>
<dbReference type="PRINTS" id="PR00990">
    <property type="entry name" value="RIBOKINASE"/>
</dbReference>
<feature type="domain" description="Carbohydrate kinase PfkB" evidence="12">
    <location>
        <begin position="1"/>
        <end position="289"/>
    </location>
</feature>
<evidence type="ECO:0000256" key="3">
    <source>
        <dbReference type="ARBA" id="ARBA00022741"/>
    </source>
</evidence>
<feature type="binding site" evidence="9">
    <location>
        <position position="180"/>
    </location>
    <ligand>
        <name>ATP</name>
        <dbReference type="ChEBI" id="CHEBI:30616"/>
    </ligand>
</feature>
<evidence type="ECO:0000313" key="14">
    <source>
        <dbReference type="Proteomes" id="UP000005439"/>
    </source>
</evidence>
<dbReference type="GO" id="GO:0005829">
    <property type="term" value="C:cytosol"/>
    <property type="evidence" value="ECO:0007669"/>
    <property type="project" value="TreeGrafter"/>
</dbReference>
<evidence type="ECO:0000256" key="4">
    <source>
        <dbReference type="ARBA" id="ARBA00022777"/>
    </source>
</evidence>
<dbReference type="PANTHER" id="PTHR10584">
    <property type="entry name" value="SUGAR KINASE"/>
    <property type="match status" value="1"/>
</dbReference>
<reference evidence="14" key="1">
    <citation type="submission" date="2011-12" db="EMBL/GenBank/DDBJ databases">
        <title>The complete genome of chromosome of Sulfobacillus acidophilus DSM 10332.</title>
        <authorList>
            <person name="Lucas S."/>
            <person name="Han J."/>
            <person name="Lapidus A."/>
            <person name="Bruce D."/>
            <person name="Goodwin L."/>
            <person name="Pitluck S."/>
            <person name="Peters L."/>
            <person name="Kyrpides N."/>
            <person name="Mavromatis K."/>
            <person name="Ivanova N."/>
            <person name="Mikhailova N."/>
            <person name="Chertkov O."/>
            <person name="Saunders E."/>
            <person name="Detter J.C."/>
            <person name="Tapia R."/>
            <person name="Han C."/>
            <person name="Land M."/>
            <person name="Hauser L."/>
            <person name="Markowitz V."/>
            <person name="Cheng J.-F."/>
            <person name="Hugenholtz P."/>
            <person name="Woyke T."/>
            <person name="Wu D."/>
            <person name="Pukall R."/>
            <person name="Gehrich-Schroeter G."/>
            <person name="Schneider S."/>
            <person name="Klenk H.-P."/>
            <person name="Eisen J.A."/>
        </authorList>
    </citation>
    <scope>NUCLEOTIDE SEQUENCE [LARGE SCALE GENOMIC DNA]</scope>
    <source>
        <strain evidence="14">ATCC 700253 / DSM 10332 / NAL</strain>
    </source>
</reference>
<feature type="binding site" evidence="9">
    <location>
        <begin position="216"/>
        <end position="221"/>
    </location>
    <ligand>
        <name>ATP</name>
        <dbReference type="ChEBI" id="CHEBI:30616"/>
    </ligand>
</feature>
<accession>G8TYK9</accession>
<comment type="cofactor">
    <cofactor evidence="9">
        <name>Mg(2+)</name>
        <dbReference type="ChEBI" id="CHEBI:18420"/>
    </cofactor>
    <text evidence="9">Requires a divalent cation, most likely magnesium in vivo, as an electrophilic catalyst to aid phosphoryl group transfer. It is the chelate of the metal and the nucleotide that is the actual substrate.</text>
</comment>
<evidence type="ECO:0000256" key="9">
    <source>
        <dbReference type="HAMAP-Rule" id="MF_01987"/>
    </source>
</evidence>
<dbReference type="HOGENOM" id="CLU_027634_2_0_9"/>
<name>G8TYK9_SULAD</name>
<dbReference type="CDD" id="cd01174">
    <property type="entry name" value="ribokinase"/>
    <property type="match status" value="1"/>
</dbReference>
<comment type="catalytic activity">
    <reaction evidence="9">
        <text>D-ribose + ATP = D-ribose 5-phosphate + ADP + H(+)</text>
        <dbReference type="Rhea" id="RHEA:13697"/>
        <dbReference type="ChEBI" id="CHEBI:15378"/>
        <dbReference type="ChEBI" id="CHEBI:30616"/>
        <dbReference type="ChEBI" id="CHEBI:47013"/>
        <dbReference type="ChEBI" id="CHEBI:78346"/>
        <dbReference type="ChEBI" id="CHEBI:456216"/>
        <dbReference type="EC" id="2.7.1.15"/>
    </reaction>
</comment>
<reference evidence="13 14" key="2">
    <citation type="journal article" date="2012" name="Stand. Genomic Sci.">
        <title>Complete genome sequence of the moderately thermophilic mineral-sulfide-oxidizing firmicute Sulfobacillus acidophilus type strain (NAL(T)).</title>
        <authorList>
            <person name="Anderson I."/>
            <person name="Chertkov O."/>
            <person name="Chen A."/>
            <person name="Saunders E."/>
            <person name="Lapidus A."/>
            <person name="Nolan M."/>
            <person name="Lucas S."/>
            <person name="Hammon N."/>
            <person name="Deshpande S."/>
            <person name="Cheng J.F."/>
            <person name="Han C."/>
            <person name="Tapia R."/>
            <person name="Goodwin L.A."/>
            <person name="Pitluck S."/>
            <person name="Liolios K."/>
            <person name="Pagani I."/>
            <person name="Ivanova N."/>
            <person name="Mikhailova N."/>
            <person name="Pati A."/>
            <person name="Palaniappan K."/>
            <person name="Land M."/>
            <person name="Pan C."/>
            <person name="Rohde M."/>
            <person name="Pukall R."/>
            <person name="Goker M."/>
            <person name="Detter J.C."/>
            <person name="Woyke T."/>
            <person name="Bristow J."/>
            <person name="Eisen J.A."/>
            <person name="Markowitz V."/>
            <person name="Hugenholtz P."/>
            <person name="Kyrpides N.C."/>
            <person name="Klenk H.P."/>
            <person name="Mavromatis K."/>
        </authorList>
    </citation>
    <scope>NUCLEOTIDE SEQUENCE [LARGE SCALE GENOMIC DNA]</scope>
    <source>
        <strain evidence="14">ATCC 700253 / DSM 10332 / NAL</strain>
    </source>
</reference>
<dbReference type="GO" id="GO:0019303">
    <property type="term" value="P:D-ribose catabolic process"/>
    <property type="evidence" value="ECO:0007669"/>
    <property type="project" value="UniProtKB-UniRule"/>
</dbReference>
<keyword evidence="6 9" id="KW-0460">Magnesium</keyword>
<feature type="binding site" evidence="9">
    <location>
        <position position="278"/>
    </location>
    <ligand>
        <name>K(+)</name>
        <dbReference type="ChEBI" id="CHEBI:29103"/>
    </ligand>
</feature>
<feature type="binding site" evidence="9">
    <location>
        <begin position="35"/>
        <end position="39"/>
    </location>
    <ligand>
        <name>substrate</name>
    </ligand>
</feature>
<keyword evidence="4 9" id="KW-0418">Kinase</keyword>
<sequence>MVLGSINLDLIAKVAQVPRPGETALAESLSMSPGGKGANQALAARRMGAETVMLGMVGEDAFAMQALKFLRQDGVDLSHIGVTREASTGLALISVEASGQNAITVAPGANAAIGADVLEALAHLLKPKDWLLLQCEIPLDVVERAIRIAKGVKARVMLDPAPAEARLPRSFFQVDVMTPNQIEAETLIGHPVTDVRSAKAAARQLRSRGVEVAVVKLGDQGVVWATGHGLFYLPGEPVAAIDAVGAGDAFQGALAARLAAGDGLAEAIRWANHAAALSTTRHGAQPSYPYWEEVWNTFSPA</sequence>
<dbReference type="KEGG" id="sap:Sulac_2809"/>
<comment type="subunit">
    <text evidence="9">Homodimer.</text>
</comment>
<dbReference type="Proteomes" id="UP000005439">
    <property type="component" value="Chromosome"/>
</dbReference>
<keyword evidence="14" id="KW-1185">Reference proteome</keyword>
<feature type="binding site" evidence="9">
    <location>
        <position position="244"/>
    </location>
    <ligand>
        <name>K(+)</name>
        <dbReference type="ChEBI" id="CHEBI:29103"/>
    </ligand>
</feature>
<dbReference type="SUPFAM" id="SSF53613">
    <property type="entry name" value="Ribokinase-like"/>
    <property type="match status" value="1"/>
</dbReference>
<dbReference type="PIRSF" id="PIRSF000535">
    <property type="entry name" value="1PFK/6PFK/LacC"/>
    <property type="match status" value="1"/>
</dbReference>
<comment type="pathway">
    <text evidence="11">Carbohydrate metabolism; D-tagatose 6-phosphate degradation; D-glyceraldehyde 3-phosphate and glycerone phosphate from D-tagatose 6-phosphate: step 1/2.</text>
</comment>
<evidence type="ECO:0000256" key="6">
    <source>
        <dbReference type="ARBA" id="ARBA00022842"/>
    </source>
</evidence>
<comment type="function">
    <text evidence="9">Catalyzes the phosphorylation of ribose at O-5 in a reaction requiring ATP and magnesium. The resulting D-ribose-5-phosphate can then be used either for sythesis of nucleotides, histidine, and tryptophan, or as a component of the pentose phosphate pathway.</text>
</comment>
<keyword evidence="3 9" id="KW-0547">Nucleotide-binding</keyword>
<dbReference type="AlphaFoldDB" id="G8TYK9"/>
<comment type="similarity">
    <text evidence="9">Belongs to the carbohydrate kinase PfkB family. Ribokinase subfamily.</text>
</comment>
<evidence type="ECO:0000256" key="5">
    <source>
        <dbReference type="ARBA" id="ARBA00022840"/>
    </source>
</evidence>
<feature type="binding site" evidence="9">
    <location>
        <position position="283"/>
    </location>
    <ligand>
        <name>K(+)</name>
        <dbReference type="ChEBI" id="CHEBI:29103"/>
    </ligand>
</feature>
<dbReference type="InterPro" id="IPR011611">
    <property type="entry name" value="PfkB_dom"/>
</dbReference>